<dbReference type="GO" id="GO:0004519">
    <property type="term" value="F:endonuclease activity"/>
    <property type="evidence" value="ECO:0007669"/>
    <property type="project" value="UniProtKB-KW"/>
</dbReference>
<feature type="transmembrane region" description="Helical" evidence="7">
    <location>
        <begin position="152"/>
        <end position="174"/>
    </location>
</feature>
<evidence type="ECO:0000313" key="10">
    <source>
        <dbReference type="Proteomes" id="UP001054252"/>
    </source>
</evidence>
<dbReference type="GO" id="GO:0020037">
    <property type="term" value="F:heme binding"/>
    <property type="evidence" value="ECO:0007669"/>
    <property type="project" value="InterPro"/>
</dbReference>
<feature type="transmembrane region" description="Helical" evidence="7">
    <location>
        <begin position="20"/>
        <end position="38"/>
    </location>
</feature>
<comment type="similarity">
    <text evidence="1">In the C-terminal section; belongs to the LAGLIDADG endonuclease family.</text>
</comment>
<dbReference type="GO" id="GO:0006123">
    <property type="term" value="P:mitochondrial electron transport, cytochrome c to oxygen"/>
    <property type="evidence" value="ECO:0007669"/>
    <property type="project" value="TreeGrafter"/>
</dbReference>
<keyword evidence="6" id="KW-0404">Intron homing</keyword>
<evidence type="ECO:0000256" key="5">
    <source>
        <dbReference type="ARBA" id="ARBA00022801"/>
    </source>
</evidence>
<feature type="transmembrane region" description="Helical" evidence="7">
    <location>
        <begin position="559"/>
        <end position="580"/>
    </location>
</feature>
<dbReference type="Pfam" id="PF00115">
    <property type="entry name" value="COX1"/>
    <property type="match status" value="2"/>
</dbReference>
<keyword evidence="7" id="KW-0812">Transmembrane</keyword>
<dbReference type="PRINTS" id="PR01165">
    <property type="entry name" value="CYCOXIDASEI"/>
</dbReference>
<keyword evidence="4" id="KW-0255">Endonuclease</keyword>
<feature type="transmembrane region" description="Helical" evidence="7">
    <location>
        <begin position="741"/>
        <end position="763"/>
    </location>
</feature>
<gene>
    <name evidence="9" type="ORF">SLEP1_g59163</name>
</gene>
<sequence length="814" mass="90177">MTNLVRWLFSTNHKDIGTLYFIFGAIAGVMGTCFSVLIRMELARPGDQILGGNHQLYNVLITAHAFLMIFFMVMPAMIGGSGNWSVPILIGAPDMAFPRLNNISFWLLPPSLLLLLSSALVEVGSGTGWTVYPPLSGITSHSGGAVDSAISSLHLSGVSSILGSINFITTISNMRGPGMTMHRSPLFVWSVLVTAFPLLLSLPVLAGAITMLLTDRNFNTTFSDPAGGGDPILYQHLFRFFGFKWPFSDSNLNTHCAVCWDCLLNGTTTMFISGFLPRSSQNGVSKTQSAGNQRHKSSLVGTSETTCATTYPKSFCEWLAGIIDGDGSIQVSKKGYTSLEITMGLEDLPLLRYIQHMLGGSIKMRAGAKAYRYRLHNQLGMIKLMNCINGHIRHSARLLQLHRVCQVLDIPVILPITLDAQSNWFAGFFDADGTIGIAMKHRLPQLSIRVTNKLLQDVESYKVVFGGNIYFDSSQNGYYQWSVQSRKDVIMMLDYFKSSTFRSHKSRRFFLIEEYYSLYDLKAFKPDKKHPEVYILILPGSGIISHIVSTFSGKPVFGYLGMVYAMISIGVLGFLVWAHHMFTVGLDVDTRAYFTAATMIIAVPTGIKIFSWIATMWGGSIQYKTPMLFAVGFIFLFTIGGLTGIVPANSGLDIALHDTYYVVAHFHYVLSMGAVFALFAGFHYWVGKIFGRTYPETLGQIHFWITFFGVNLTFFPMHFLGLSGMPRRIPDYPDAYAGWNALSSFGSYISVVGIRRFFVVVTITSSSGNNKRCAPSPWAVEQNSTTPEWMVQSPPAFHTFGELPAIKETKSYVK</sequence>
<keyword evidence="7" id="KW-1133">Transmembrane helix</keyword>
<dbReference type="GO" id="GO:0016787">
    <property type="term" value="F:hydrolase activity"/>
    <property type="evidence" value="ECO:0007669"/>
    <property type="project" value="UniProtKB-KW"/>
</dbReference>
<evidence type="ECO:0000259" key="8">
    <source>
        <dbReference type="PROSITE" id="PS50855"/>
    </source>
</evidence>
<evidence type="ECO:0000256" key="6">
    <source>
        <dbReference type="ARBA" id="ARBA00022886"/>
    </source>
</evidence>
<dbReference type="Gene3D" id="3.10.28.10">
    <property type="entry name" value="Homing endonucleases"/>
    <property type="match status" value="2"/>
</dbReference>
<keyword evidence="10" id="KW-1185">Reference proteome</keyword>
<dbReference type="InterPro" id="IPR004860">
    <property type="entry name" value="LAGLIDADG_dom"/>
</dbReference>
<dbReference type="GO" id="GO:0004129">
    <property type="term" value="F:cytochrome-c oxidase activity"/>
    <property type="evidence" value="ECO:0007669"/>
    <property type="project" value="InterPro"/>
</dbReference>
<dbReference type="Proteomes" id="UP001054252">
    <property type="component" value="Unassembled WGS sequence"/>
</dbReference>
<dbReference type="GO" id="GO:0015990">
    <property type="term" value="P:electron transport coupled proton transport"/>
    <property type="evidence" value="ECO:0007669"/>
    <property type="project" value="TreeGrafter"/>
</dbReference>
<evidence type="ECO:0000256" key="2">
    <source>
        <dbReference type="ARBA" id="ARBA00010468"/>
    </source>
</evidence>
<organism evidence="9 10">
    <name type="scientific">Rubroshorea leprosula</name>
    <dbReference type="NCBI Taxonomy" id="152421"/>
    <lineage>
        <taxon>Eukaryota</taxon>
        <taxon>Viridiplantae</taxon>
        <taxon>Streptophyta</taxon>
        <taxon>Embryophyta</taxon>
        <taxon>Tracheophyta</taxon>
        <taxon>Spermatophyta</taxon>
        <taxon>Magnoliopsida</taxon>
        <taxon>eudicotyledons</taxon>
        <taxon>Gunneridae</taxon>
        <taxon>Pentapetalae</taxon>
        <taxon>rosids</taxon>
        <taxon>malvids</taxon>
        <taxon>Malvales</taxon>
        <taxon>Dipterocarpaceae</taxon>
        <taxon>Rubroshorea</taxon>
    </lineage>
</organism>
<keyword evidence="3" id="KW-0540">Nuclease</keyword>
<feature type="transmembrane region" description="Helical" evidence="7">
    <location>
        <begin position="112"/>
        <end position="132"/>
    </location>
</feature>
<comment type="similarity">
    <text evidence="2">In the N-terminal section; belongs to the heme-copper respiratory oxidase family.</text>
</comment>
<dbReference type="SUPFAM" id="SSF55608">
    <property type="entry name" value="Homing endonucleases"/>
    <property type="match status" value="2"/>
</dbReference>
<feature type="transmembrane region" description="Helical" evidence="7">
    <location>
        <begin position="592"/>
        <end position="615"/>
    </location>
</feature>
<dbReference type="GO" id="GO:0006314">
    <property type="term" value="P:intron homing"/>
    <property type="evidence" value="ECO:0007669"/>
    <property type="project" value="UniProtKB-KW"/>
</dbReference>
<evidence type="ECO:0000256" key="3">
    <source>
        <dbReference type="ARBA" id="ARBA00022722"/>
    </source>
</evidence>
<reference evidence="9 10" key="1">
    <citation type="journal article" date="2021" name="Commun. Biol.">
        <title>The genome of Shorea leprosula (Dipterocarpaceae) highlights the ecological relevance of drought in aseasonal tropical rainforests.</title>
        <authorList>
            <person name="Ng K.K.S."/>
            <person name="Kobayashi M.J."/>
            <person name="Fawcett J.A."/>
            <person name="Hatakeyama M."/>
            <person name="Paape T."/>
            <person name="Ng C.H."/>
            <person name="Ang C.C."/>
            <person name="Tnah L.H."/>
            <person name="Lee C.T."/>
            <person name="Nishiyama T."/>
            <person name="Sese J."/>
            <person name="O'Brien M.J."/>
            <person name="Copetti D."/>
            <person name="Mohd Noor M.I."/>
            <person name="Ong R.C."/>
            <person name="Putra M."/>
            <person name="Sireger I.Z."/>
            <person name="Indrioko S."/>
            <person name="Kosugi Y."/>
            <person name="Izuno A."/>
            <person name="Isagi Y."/>
            <person name="Lee S.L."/>
            <person name="Shimizu K.K."/>
        </authorList>
    </citation>
    <scope>NUCLEOTIDE SEQUENCE [LARGE SCALE GENOMIC DNA]</scope>
    <source>
        <strain evidence="9">214</strain>
    </source>
</reference>
<dbReference type="Gene3D" id="1.20.210.10">
    <property type="entry name" value="Cytochrome c oxidase-like, subunit I domain"/>
    <property type="match status" value="2"/>
</dbReference>
<feature type="transmembrane region" description="Helical" evidence="7">
    <location>
        <begin position="59"/>
        <end position="78"/>
    </location>
</feature>
<evidence type="ECO:0000256" key="1">
    <source>
        <dbReference type="ARBA" id="ARBA00009332"/>
    </source>
</evidence>
<dbReference type="InterPro" id="IPR036927">
    <property type="entry name" value="Cyt_c_oxase-like_su1_sf"/>
</dbReference>
<feature type="transmembrane region" description="Helical" evidence="7">
    <location>
        <begin position="186"/>
        <end position="213"/>
    </location>
</feature>
<feature type="transmembrane region" description="Helical" evidence="7">
    <location>
        <begin position="666"/>
        <end position="686"/>
    </location>
</feature>
<dbReference type="InterPro" id="IPR000883">
    <property type="entry name" value="Cyt_C_Oxase_1"/>
</dbReference>
<dbReference type="GO" id="GO:0005739">
    <property type="term" value="C:mitochondrion"/>
    <property type="evidence" value="ECO:0007669"/>
    <property type="project" value="GOC"/>
</dbReference>
<protein>
    <recommendedName>
        <fullName evidence="8">Cytochrome oxidase subunit I profile domain-containing protein</fullName>
    </recommendedName>
</protein>
<feature type="transmembrane region" description="Helical" evidence="7">
    <location>
        <begin position="698"/>
        <end position="721"/>
    </location>
</feature>
<dbReference type="PROSITE" id="PS50855">
    <property type="entry name" value="COX1"/>
    <property type="match status" value="1"/>
</dbReference>
<evidence type="ECO:0000313" key="9">
    <source>
        <dbReference type="EMBL" id="GKV52587.1"/>
    </source>
</evidence>
<dbReference type="FunFam" id="1.20.210.10:FF:000027">
    <property type="entry name" value="Cytochrome c oxidase subunit 1"/>
    <property type="match status" value="1"/>
</dbReference>
<evidence type="ECO:0000256" key="7">
    <source>
        <dbReference type="SAM" id="Phobius"/>
    </source>
</evidence>
<feature type="transmembrane region" description="Helical" evidence="7">
    <location>
        <begin position="627"/>
        <end position="646"/>
    </location>
</feature>
<dbReference type="SUPFAM" id="SSF81442">
    <property type="entry name" value="Cytochrome c oxidase subunit I-like"/>
    <property type="match status" value="2"/>
</dbReference>
<comment type="caution">
    <text evidence="9">The sequence shown here is derived from an EMBL/GenBank/DDBJ whole genome shotgun (WGS) entry which is preliminary data.</text>
</comment>
<proteinExistence type="inferred from homology"/>
<dbReference type="EMBL" id="BPVZ01000769">
    <property type="protein sequence ID" value="GKV52587.1"/>
    <property type="molecule type" value="Genomic_DNA"/>
</dbReference>
<dbReference type="Pfam" id="PF00961">
    <property type="entry name" value="LAGLIDADG_1"/>
    <property type="match status" value="2"/>
</dbReference>
<feature type="domain" description="Cytochrome oxidase subunit I profile" evidence="8">
    <location>
        <begin position="1"/>
        <end position="807"/>
    </location>
</feature>
<accession>A0AAV5MW31</accession>
<dbReference type="InterPro" id="IPR027434">
    <property type="entry name" value="Homing_endonucl"/>
</dbReference>
<dbReference type="AlphaFoldDB" id="A0AAV5MW31"/>
<feature type="transmembrane region" description="Helical" evidence="7">
    <location>
        <begin position="533"/>
        <end position="552"/>
    </location>
</feature>
<dbReference type="PANTHER" id="PTHR10422">
    <property type="entry name" value="CYTOCHROME C OXIDASE SUBUNIT 1"/>
    <property type="match status" value="1"/>
</dbReference>
<dbReference type="PANTHER" id="PTHR10422:SF18">
    <property type="entry name" value="CYTOCHROME C OXIDASE SUBUNIT 1"/>
    <property type="match status" value="1"/>
</dbReference>
<keyword evidence="7" id="KW-0472">Membrane</keyword>
<keyword evidence="5" id="KW-0378">Hydrolase</keyword>
<dbReference type="InterPro" id="IPR023616">
    <property type="entry name" value="Cyt_c_oxase-like_su1_dom"/>
</dbReference>
<evidence type="ECO:0000256" key="4">
    <source>
        <dbReference type="ARBA" id="ARBA00022759"/>
    </source>
</evidence>
<name>A0AAV5MW31_9ROSI</name>
<dbReference type="GO" id="GO:0016020">
    <property type="term" value="C:membrane"/>
    <property type="evidence" value="ECO:0007669"/>
    <property type="project" value="InterPro"/>
</dbReference>